<accession>A0A2T5KCC8</accession>
<evidence type="ECO:0000313" key="1">
    <source>
        <dbReference type="EMBL" id="PTR20060.1"/>
    </source>
</evidence>
<evidence type="ECO:0000313" key="2">
    <source>
        <dbReference type="Proteomes" id="UP000244060"/>
    </source>
</evidence>
<protein>
    <submittedName>
        <fullName evidence="1">Uncharacterized protein</fullName>
    </submittedName>
</protein>
<organism evidence="1 2">
    <name type="scientific">Cereibacter azotoformans</name>
    <dbReference type="NCBI Taxonomy" id="43057"/>
    <lineage>
        <taxon>Bacteria</taxon>
        <taxon>Pseudomonadati</taxon>
        <taxon>Pseudomonadota</taxon>
        <taxon>Alphaproteobacteria</taxon>
        <taxon>Rhodobacterales</taxon>
        <taxon>Paracoccaceae</taxon>
        <taxon>Cereibacter</taxon>
    </lineage>
</organism>
<reference evidence="1 2" key="1">
    <citation type="submission" date="2018-04" db="EMBL/GenBank/DDBJ databases">
        <title>Genomic Encyclopedia of Type Strains, Phase III (KMG-III): the genomes of soil and plant-associated and newly described type strains.</title>
        <authorList>
            <person name="Whitman W."/>
        </authorList>
    </citation>
    <scope>NUCLEOTIDE SEQUENCE [LARGE SCALE GENOMIC DNA]</scope>
    <source>
        <strain evidence="1 2">KA25</strain>
    </source>
</reference>
<dbReference type="Proteomes" id="UP000244060">
    <property type="component" value="Unassembled WGS sequence"/>
</dbReference>
<sequence>MRDPRSHLPYELVLAELSRSLKPAAVFTSLFGAPGRG</sequence>
<name>A0A2T5KCC8_9RHOB</name>
<gene>
    <name evidence="1" type="ORF">C8J28_103187</name>
</gene>
<dbReference type="AlphaFoldDB" id="A0A2T5KCC8"/>
<keyword evidence="2" id="KW-1185">Reference proteome</keyword>
<proteinExistence type="predicted"/>
<dbReference type="EMBL" id="QAOT01000003">
    <property type="protein sequence ID" value="PTR20060.1"/>
    <property type="molecule type" value="Genomic_DNA"/>
</dbReference>
<comment type="caution">
    <text evidence="1">The sequence shown here is derived from an EMBL/GenBank/DDBJ whole genome shotgun (WGS) entry which is preliminary data.</text>
</comment>